<evidence type="ECO:0000313" key="4">
    <source>
        <dbReference type="Proteomes" id="UP001430356"/>
    </source>
</evidence>
<dbReference type="InterPro" id="IPR000195">
    <property type="entry name" value="Rab-GAP-TBC_dom"/>
</dbReference>
<feature type="compositionally biased region" description="Basic and acidic residues" evidence="1">
    <location>
        <begin position="68"/>
        <end position="77"/>
    </location>
</feature>
<comment type="caution">
    <text evidence="3">The sequence shown here is derived from an EMBL/GenBank/DDBJ whole genome shotgun (WGS) entry which is preliminary data.</text>
</comment>
<dbReference type="PROSITE" id="PS50086">
    <property type="entry name" value="TBC_RABGAP"/>
    <property type="match status" value="1"/>
</dbReference>
<dbReference type="InterPro" id="IPR035969">
    <property type="entry name" value="Rab-GAP_TBC_sf"/>
</dbReference>
<accession>A0AAW0F717</accession>
<evidence type="ECO:0000259" key="2">
    <source>
        <dbReference type="PROSITE" id="PS50086"/>
    </source>
</evidence>
<dbReference type="PANTHER" id="PTHR47219">
    <property type="entry name" value="RAB GTPASE-ACTIVATING PROTEIN 1-LIKE"/>
    <property type="match status" value="1"/>
</dbReference>
<dbReference type="Gene3D" id="1.10.8.270">
    <property type="entry name" value="putative rabgap domain of human tbc1 domain family member 14 like domains"/>
    <property type="match status" value="1"/>
</dbReference>
<keyword evidence="4" id="KW-1185">Reference proteome</keyword>
<proteinExistence type="predicted"/>
<organism evidence="3 4">
    <name type="scientific">Novymonas esmeraldas</name>
    <dbReference type="NCBI Taxonomy" id="1808958"/>
    <lineage>
        <taxon>Eukaryota</taxon>
        <taxon>Discoba</taxon>
        <taxon>Euglenozoa</taxon>
        <taxon>Kinetoplastea</taxon>
        <taxon>Metakinetoplastina</taxon>
        <taxon>Trypanosomatida</taxon>
        <taxon>Trypanosomatidae</taxon>
        <taxon>Novymonas</taxon>
    </lineage>
</organism>
<feature type="domain" description="Rab-GAP TBC" evidence="2">
    <location>
        <begin position="178"/>
        <end position="373"/>
    </location>
</feature>
<name>A0AAW0F717_9TRYP</name>
<reference evidence="3 4" key="1">
    <citation type="journal article" date="2021" name="MBio">
        <title>A New Model Trypanosomatid, Novymonas esmeraldas: Genomic Perception of Its 'Candidatus Pandoraea novymonadis' Endosymbiont.</title>
        <authorList>
            <person name="Zakharova A."/>
            <person name="Saura A."/>
            <person name="Butenko A."/>
            <person name="Podesvova L."/>
            <person name="Warmusova S."/>
            <person name="Kostygov A.Y."/>
            <person name="Nenarokova A."/>
            <person name="Lukes J."/>
            <person name="Opperdoes F.R."/>
            <person name="Yurchenko V."/>
        </authorList>
    </citation>
    <scope>NUCLEOTIDE SEQUENCE [LARGE SCALE GENOMIC DNA]</scope>
    <source>
        <strain evidence="3 4">E262AT.01</strain>
    </source>
</reference>
<dbReference type="FunFam" id="1.10.8.270:FF:000016">
    <property type="entry name" value="TBC1 domain family member 2A"/>
    <property type="match status" value="1"/>
</dbReference>
<dbReference type="EMBL" id="JAECZO010000017">
    <property type="protein sequence ID" value="KAK7201601.1"/>
    <property type="molecule type" value="Genomic_DNA"/>
</dbReference>
<protein>
    <submittedName>
        <fullName evidence="3">Rab-like GTPase activating protein</fullName>
    </submittedName>
</protein>
<dbReference type="InterPro" id="IPR050302">
    <property type="entry name" value="Rab_GAP_TBC_domain"/>
</dbReference>
<dbReference type="AlphaFoldDB" id="A0AAW0F717"/>
<feature type="compositionally biased region" description="Polar residues" evidence="1">
    <location>
        <begin position="56"/>
        <end position="67"/>
    </location>
</feature>
<sequence>MEPVTKVDTFATHAAAASPTTVVGGSLVILPHAEEVELCRGSVPMAICSTTGRLNRRATNTTTGGDSSSKENEEGIDHASAAASPSPDTASQQQRSTAITTQVAAAVSAHRRAGVSKQVEYKCYDVFGFRVSEEEKAGEYLERRSGHGAAESLRTWESVVAHWPSVRPGKLKEYCRRGVPQPKRGAVWQRLLRSWGMKEQHPGEYARLRSQPLASADVEGVIERDLDRTFPTHRLFDEDGAGHGQQMLRSILRAYANYNVGVGYCQGMGFLAATLILQVEVEEDAFWAFAAVMEDKRYNMKAIFAPGFPQLQCTFRVFEALMRKRLPELYVHLHDRHQIHPSFYAVHWFMTVFTYYFNFGLVSRIWDMFLCEGWKPVYRIALALLKLEERRLLSLTTETELLLALKAIQESKQPVELLKTALKIKFKSAYVNKLVAEFNAQGK</sequence>
<dbReference type="Gene3D" id="1.10.10.750">
    <property type="entry name" value="Ypt/Rab-GAP domain of gyp1p, domain 1"/>
    <property type="match status" value="1"/>
</dbReference>
<feature type="region of interest" description="Disordered" evidence="1">
    <location>
        <begin position="56"/>
        <end position="97"/>
    </location>
</feature>
<gene>
    <name evidence="3" type="ORF">NESM_000224500</name>
</gene>
<evidence type="ECO:0000256" key="1">
    <source>
        <dbReference type="SAM" id="MobiDB-lite"/>
    </source>
</evidence>
<dbReference type="Pfam" id="PF00566">
    <property type="entry name" value="RabGAP-TBC"/>
    <property type="match status" value="1"/>
</dbReference>
<dbReference type="Gene3D" id="1.10.472.80">
    <property type="entry name" value="Ypt/Rab-GAP domain of gyp1p, domain 3"/>
    <property type="match status" value="1"/>
</dbReference>
<dbReference type="SMART" id="SM00164">
    <property type="entry name" value="TBC"/>
    <property type="match status" value="1"/>
</dbReference>
<dbReference type="SUPFAM" id="SSF47923">
    <property type="entry name" value="Ypt/Rab-GAP domain of gyp1p"/>
    <property type="match status" value="2"/>
</dbReference>
<evidence type="ECO:0000313" key="3">
    <source>
        <dbReference type="EMBL" id="KAK7201601.1"/>
    </source>
</evidence>
<dbReference type="PANTHER" id="PTHR47219:SF9">
    <property type="entry name" value="GTPASE ACTIVATING PROTEIN AND CENTROSOME-ASSOCIATED, ISOFORM B"/>
    <property type="match status" value="1"/>
</dbReference>
<dbReference type="GO" id="GO:0031267">
    <property type="term" value="F:small GTPase binding"/>
    <property type="evidence" value="ECO:0007669"/>
    <property type="project" value="TreeGrafter"/>
</dbReference>
<dbReference type="Proteomes" id="UP001430356">
    <property type="component" value="Unassembled WGS sequence"/>
</dbReference>
<dbReference type="GO" id="GO:0005096">
    <property type="term" value="F:GTPase activator activity"/>
    <property type="evidence" value="ECO:0007669"/>
    <property type="project" value="TreeGrafter"/>
</dbReference>
<feature type="compositionally biased region" description="Low complexity" evidence="1">
    <location>
        <begin position="79"/>
        <end position="91"/>
    </location>
</feature>